<dbReference type="AlphaFoldDB" id="A0A1D8PAS2"/>
<dbReference type="GO" id="GO:0016209">
    <property type="term" value="F:antioxidant activity"/>
    <property type="evidence" value="ECO:0007669"/>
    <property type="project" value="InterPro"/>
</dbReference>
<evidence type="ECO:0000313" key="3">
    <source>
        <dbReference type="Proteomes" id="UP000176050"/>
    </source>
</evidence>
<protein>
    <recommendedName>
        <fullName evidence="1">Thioredoxin domain-containing protein</fullName>
    </recommendedName>
</protein>
<dbReference type="SUPFAM" id="SSF52833">
    <property type="entry name" value="Thioredoxin-like"/>
    <property type="match status" value="1"/>
</dbReference>
<dbReference type="Gene3D" id="3.40.30.10">
    <property type="entry name" value="Glutaredoxin"/>
    <property type="match status" value="1"/>
</dbReference>
<proteinExistence type="predicted"/>
<reference evidence="2 3" key="1">
    <citation type="submission" date="2016-10" db="EMBL/GenBank/DDBJ databases">
        <title>Lutibacter sp. LPB0138, isolated from marine gastropod.</title>
        <authorList>
            <person name="Kim E."/>
            <person name="Yi H."/>
        </authorList>
    </citation>
    <scope>NUCLEOTIDE SEQUENCE [LARGE SCALE GENOMIC DNA]</scope>
    <source>
        <strain evidence="2 3">LPB0138</strain>
    </source>
</reference>
<dbReference type="GO" id="GO:0016491">
    <property type="term" value="F:oxidoreductase activity"/>
    <property type="evidence" value="ECO:0007669"/>
    <property type="project" value="InterPro"/>
</dbReference>
<organism evidence="2 3">
    <name type="scientific">Urechidicola croceus</name>
    <dbReference type="NCBI Taxonomy" id="1850246"/>
    <lineage>
        <taxon>Bacteria</taxon>
        <taxon>Pseudomonadati</taxon>
        <taxon>Bacteroidota</taxon>
        <taxon>Flavobacteriia</taxon>
        <taxon>Flavobacteriales</taxon>
        <taxon>Flavobacteriaceae</taxon>
        <taxon>Urechidicola</taxon>
    </lineage>
</organism>
<dbReference type="Proteomes" id="UP000176050">
    <property type="component" value="Chromosome"/>
</dbReference>
<evidence type="ECO:0000313" key="2">
    <source>
        <dbReference type="EMBL" id="AOW21641.1"/>
    </source>
</evidence>
<name>A0A1D8PAS2_9FLAO</name>
<evidence type="ECO:0000259" key="1">
    <source>
        <dbReference type="PROSITE" id="PS51352"/>
    </source>
</evidence>
<dbReference type="KEGG" id="lul:LPB138_13545"/>
<dbReference type="EMBL" id="CP017478">
    <property type="protein sequence ID" value="AOW21641.1"/>
    <property type="molecule type" value="Genomic_DNA"/>
</dbReference>
<gene>
    <name evidence="2" type="ORF">LPB138_13545</name>
</gene>
<accession>A0A1D8PAS2</accession>
<feature type="domain" description="Thioredoxin" evidence="1">
    <location>
        <begin position="28"/>
        <end position="163"/>
    </location>
</feature>
<dbReference type="RefSeq" id="WP_070237801.1">
    <property type="nucleotide sequence ID" value="NZ_CP017478.1"/>
</dbReference>
<dbReference type="OrthoDB" id="662072at2"/>
<dbReference type="STRING" id="1850246.LPB138_13545"/>
<dbReference type="Pfam" id="PF00578">
    <property type="entry name" value="AhpC-TSA"/>
    <property type="match status" value="1"/>
</dbReference>
<dbReference type="PROSITE" id="PS51352">
    <property type="entry name" value="THIOREDOXIN_2"/>
    <property type="match status" value="1"/>
</dbReference>
<dbReference type="InterPro" id="IPR013766">
    <property type="entry name" value="Thioredoxin_domain"/>
</dbReference>
<dbReference type="InterPro" id="IPR036249">
    <property type="entry name" value="Thioredoxin-like_sf"/>
</dbReference>
<dbReference type="InterPro" id="IPR000866">
    <property type="entry name" value="AhpC/TSA"/>
</dbReference>
<sequence>MKKVSLFITFITTFFFINGCNSTKKVSTTVAKTIPYFTFTTLDNQNFTKDSFDKKRTKLILYFNSECEHCQKQGDWLSKEIESFKDLELVFISFEEIDAIKKFRDSYNFNQENLTFLQDTRLTFSYKFGVDTFPSILIYSKNGKLIKAFEGETKPNKIFEFIK</sequence>
<keyword evidence="3" id="KW-1185">Reference proteome</keyword>